<name>A0A4Q4MYW1_ALTAL</name>
<gene>
    <name evidence="1" type="ORF">AA0117_g12529</name>
</gene>
<comment type="caution">
    <text evidence="1">The sequence shown here is derived from an EMBL/GenBank/DDBJ whole genome shotgun (WGS) entry which is preliminary data.</text>
</comment>
<protein>
    <submittedName>
        <fullName evidence="1">Uncharacterized protein</fullName>
    </submittedName>
</protein>
<proteinExistence type="predicted"/>
<dbReference type="Proteomes" id="UP000291422">
    <property type="component" value="Unassembled WGS sequence"/>
</dbReference>
<reference evidence="2" key="1">
    <citation type="journal article" date="2019" name="bioRxiv">
        <title>Genomics, evolutionary history and diagnostics of the Alternaria alternata species group including apple and Asian pear pathotypes.</title>
        <authorList>
            <person name="Armitage A.D."/>
            <person name="Cockerton H.M."/>
            <person name="Sreenivasaprasad S."/>
            <person name="Woodhall J.W."/>
            <person name="Lane C.R."/>
            <person name="Harrison R.J."/>
            <person name="Clarkson J.P."/>
        </authorList>
    </citation>
    <scope>NUCLEOTIDE SEQUENCE [LARGE SCALE GENOMIC DNA]</scope>
    <source>
        <strain evidence="2">FERA 1177</strain>
    </source>
</reference>
<sequence length="71" mass="7777">MYFGVTRPKITEKVRESVVSAVHVNNSELLGKKAMTTVVPMAVEVGSETISVQERDPATTEKNLSTWIEVG</sequence>
<accession>A0A4Q4MYW1</accession>
<evidence type="ECO:0000313" key="1">
    <source>
        <dbReference type="EMBL" id="RYN64377.1"/>
    </source>
</evidence>
<dbReference type="AlphaFoldDB" id="A0A4Q4MYW1"/>
<evidence type="ECO:0000313" key="2">
    <source>
        <dbReference type="Proteomes" id="UP000291422"/>
    </source>
</evidence>
<dbReference type="EMBL" id="PDXD01000075">
    <property type="protein sequence ID" value="RYN64377.1"/>
    <property type="molecule type" value="Genomic_DNA"/>
</dbReference>
<organism evidence="1 2">
    <name type="scientific">Alternaria alternata</name>
    <name type="common">Alternaria rot fungus</name>
    <name type="synonym">Torula alternata</name>
    <dbReference type="NCBI Taxonomy" id="5599"/>
    <lineage>
        <taxon>Eukaryota</taxon>
        <taxon>Fungi</taxon>
        <taxon>Dikarya</taxon>
        <taxon>Ascomycota</taxon>
        <taxon>Pezizomycotina</taxon>
        <taxon>Dothideomycetes</taxon>
        <taxon>Pleosporomycetidae</taxon>
        <taxon>Pleosporales</taxon>
        <taxon>Pleosporineae</taxon>
        <taxon>Pleosporaceae</taxon>
        <taxon>Alternaria</taxon>
        <taxon>Alternaria sect. Alternaria</taxon>
        <taxon>Alternaria alternata complex</taxon>
    </lineage>
</organism>